<evidence type="ECO:0000313" key="3">
    <source>
        <dbReference type="Proteomes" id="UP000320386"/>
    </source>
</evidence>
<reference evidence="2 3" key="1">
    <citation type="submission" date="2019-02" db="EMBL/GenBank/DDBJ databases">
        <title>Deep-cultivation of Planctomycetes and their phenomic and genomic characterization uncovers novel biology.</title>
        <authorList>
            <person name="Wiegand S."/>
            <person name="Jogler M."/>
            <person name="Boedeker C."/>
            <person name="Pinto D."/>
            <person name="Vollmers J."/>
            <person name="Rivas-Marin E."/>
            <person name="Kohn T."/>
            <person name="Peeters S.H."/>
            <person name="Heuer A."/>
            <person name="Rast P."/>
            <person name="Oberbeckmann S."/>
            <person name="Bunk B."/>
            <person name="Jeske O."/>
            <person name="Meyerdierks A."/>
            <person name="Storesund J.E."/>
            <person name="Kallscheuer N."/>
            <person name="Luecker S."/>
            <person name="Lage O.M."/>
            <person name="Pohl T."/>
            <person name="Merkel B.J."/>
            <person name="Hornburger P."/>
            <person name="Mueller R.-W."/>
            <person name="Bruemmer F."/>
            <person name="Labrenz M."/>
            <person name="Spormann A.M."/>
            <person name="Op den Camp H."/>
            <person name="Overmann J."/>
            <person name="Amann R."/>
            <person name="Jetten M.S.M."/>
            <person name="Mascher T."/>
            <person name="Medema M.H."/>
            <person name="Devos D.P."/>
            <person name="Kaster A.-K."/>
            <person name="Ovreas L."/>
            <person name="Rohde M."/>
            <person name="Galperin M.Y."/>
            <person name="Jogler C."/>
        </authorList>
    </citation>
    <scope>NUCLEOTIDE SEQUENCE [LARGE SCALE GENOMIC DNA]</scope>
    <source>
        <strain evidence="2 3">Pan265</strain>
    </source>
</reference>
<keyword evidence="1" id="KW-0472">Membrane</keyword>
<feature type="transmembrane region" description="Helical" evidence="1">
    <location>
        <begin position="20"/>
        <end position="45"/>
    </location>
</feature>
<protein>
    <submittedName>
        <fullName evidence="2">Uncharacterized protein</fullName>
    </submittedName>
</protein>
<gene>
    <name evidence="2" type="ORF">Pan265_25600</name>
</gene>
<organism evidence="2 3">
    <name type="scientific">Mucisphaera calidilacus</name>
    <dbReference type="NCBI Taxonomy" id="2527982"/>
    <lineage>
        <taxon>Bacteria</taxon>
        <taxon>Pseudomonadati</taxon>
        <taxon>Planctomycetota</taxon>
        <taxon>Phycisphaerae</taxon>
        <taxon>Phycisphaerales</taxon>
        <taxon>Phycisphaeraceae</taxon>
        <taxon>Mucisphaera</taxon>
    </lineage>
</organism>
<dbReference type="OrthoDB" id="290157at2"/>
<sequence>MESNATTAPKEEQYELGISVSNLILIVAMAFPILVAIVMLTVAGYRYTFGIEVERKQLNRPHAAVSPVEPDRTEKDLRNEQLSNIGAGSAAESAYGWNDKDAGTVTIPIGRAMELTVRDLSE</sequence>
<evidence type="ECO:0000256" key="1">
    <source>
        <dbReference type="SAM" id="Phobius"/>
    </source>
</evidence>
<dbReference type="AlphaFoldDB" id="A0A518C0D8"/>
<accession>A0A518C0D8</accession>
<proteinExistence type="predicted"/>
<dbReference type="EMBL" id="CP036280">
    <property type="protein sequence ID" value="QDU72686.1"/>
    <property type="molecule type" value="Genomic_DNA"/>
</dbReference>
<keyword evidence="1" id="KW-1133">Transmembrane helix</keyword>
<keyword evidence="1" id="KW-0812">Transmembrane</keyword>
<evidence type="ECO:0000313" key="2">
    <source>
        <dbReference type="EMBL" id="QDU72686.1"/>
    </source>
</evidence>
<dbReference type="RefSeq" id="WP_145446851.1">
    <property type="nucleotide sequence ID" value="NZ_CP036280.1"/>
</dbReference>
<dbReference type="Proteomes" id="UP000320386">
    <property type="component" value="Chromosome"/>
</dbReference>
<dbReference type="KEGG" id="mcad:Pan265_25600"/>
<name>A0A518C0D8_9BACT</name>
<keyword evidence="3" id="KW-1185">Reference proteome</keyword>